<evidence type="ECO:0000256" key="1">
    <source>
        <dbReference type="ARBA" id="ARBA00006479"/>
    </source>
</evidence>
<dbReference type="Gene3D" id="1.10.10.10">
    <property type="entry name" value="Winged helix-like DNA-binding domain superfamily/Winged helix DNA-binding domain"/>
    <property type="match status" value="1"/>
</dbReference>
<protein>
    <submittedName>
        <fullName evidence="2">ROK family protein</fullName>
    </submittedName>
</protein>
<dbReference type="EMBL" id="CP139960">
    <property type="protein sequence ID" value="WQD38326.1"/>
    <property type="molecule type" value="Genomic_DNA"/>
</dbReference>
<comment type="similarity">
    <text evidence="1">Belongs to the ROK (NagC/XylR) family.</text>
</comment>
<dbReference type="InterPro" id="IPR036388">
    <property type="entry name" value="WH-like_DNA-bd_sf"/>
</dbReference>
<dbReference type="PANTHER" id="PTHR18964:SF149">
    <property type="entry name" value="BIFUNCTIONAL UDP-N-ACETYLGLUCOSAMINE 2-EPIMERASE_N-ACETYLMANNOSAMINE KINASE"/>
    <property type="match status" value="1"/>
</dbReference>
<proteinExistence type="inferred from homology"/>
<dbReference type="Pfam" id="PF00480">
    <property type="entry name" value="ROK"/>
    <property type="match status" value="1"/>
</dbReference>
<gene>
    <name evidence="2" type="ORF">U0035_21880</name>
</gene>
<reference evidence="2 3" key="1">
    <citation type="submission" date="2023-12" db="EMBL/GenBank/DDBJ databases">
        <title>Genome sequencing and assembly of bacterial species from a model synthetic community.</title>
        <authorList>
            <person name="Hogle S.L."/>
        </authorList>
    </citation>
    <scope>NUCLEOTIDE SEQUENCE [LARGE SCALE GENOMIC DNA]</scope>
    <source>
        <strain evidence="2 3">HAMBI_3031</strain>
    </source>
</reference>
<dbReference type="RefSeq" id="WP_114791091.1">
    <property type="nucleotide sequence ID" value="NZ_CP139960.1"/>
</dbReference>
<name>A0ABZ0W5D4_9BACT</name>
<dbReference type="InterPro" id="IPR000600">
    <property type="entry name" value="ROK"/>
</dbReference>
<dbReference type="SUPFAM" id="SSF46785">
    <property type="entry name" value="Winged helix' DNA-binding domain"/>
    <property type="match status" value="1"/>
</dbReference>
<evidence type="ECO:0000313" key="3">
    <source>
        <dbReference type="Proteomes" id="UP001325680"/>
    </source>
</evidence>
<accession>A0ABZ0W5D4</accession>
<dbReference type="SUPFAM" id="SSF53067">
    <property type="entry name" value="Actin-like ATPase domain"/>
    <property type="match status" value="1"/>
</dbReference>
<sequence>MIANIISKKQKFYKEILKHLFFNKQLSCADLSNLIGKSIPLTTQYLSELISMKMVIEKGYAASTGGRRPQTYSIKSGVFYVVAVAMDQLVTRVALISNDNSIIGEVEKFDLVLANNPNSLNELIEYLKTFIGKANIPVSKIAGIGIGMPGFVDVAKGVNHTFLPTYNGSIVNTIQDALQIPTLIDNDSSLVGLAELKWGAAKNKQHVMVINIGWGIGLGIIADGKLFRGKEGFAGEFSHIPLFDNNKICSCGKHGCLETETSMMVVAQKGIQQFKKLTQPSILKELNKERIEESAKKIIEAAQKGDKFSIDLISEAAYNIGRGVAILIHLLNPELIVISGIGSLAGKVWVAPIQQAVNEHCIPKIAEHTEIKISSLGYNAELVGATALIMDNYERLPRLLTEKTIA</sequence>
<evidence type="ECO:0000313" key="2">
    <source>
        <dbReference type="EMBL" id="WQD38326.1"/>
    </source>
</evidence>
<keyword evidence="3" id="KW-1185">Reference proteome</keyword>
<dbReference type="InterPro" id="IPR043129">
    <property type="entry name" value="ATPase_NBD"/>
</dbReference>
<organism evidence="2 3">
    <name type="scientific">Niabella yanshanensis</name>
    <dbReference type="NCBI Taxonomy" id="577386"/>
    <lineage>
        <taxon>Bacteria</taxon>
        <taxon>Pseudomonadati</taxon>
        <taxon>Bacteroidota</taxon>
        <taxon>Chitinophagia</taxon>
        <taxon>Chitinophagales</taxon>
        <taxon>Chitinophagaceae</taxon>
        <taxon>Niabella</taxon>
    </lineage>
</organism>
<dbReference type="PANTHER" id="PTHR18964">
    <property type="entry name" value="ROK (REPRESSOR, ORF, KINASE) FAMILY"/>
    <property type="match status" value="1"/>
</dbReference>
<dbReference type="Proteomes" id="UP001325680">
    <property type="component" value="Chromosome"/>
</dbReference>
<dbReference type="Gene3D" id="3.30.420.40">
    <property type="match status" value="2"/>
</dbReference>
<dbReference type="InterPro" id="IPR036390">
    <property type="entry name" value="WH_DNA-bd_sf"/>
</dbReference>